<keyword evidence="3" id="KW-1185">Reference proteome</keyword>
<accession>A0A1X6XLY8</accession>
<evidence type="ECO:0000313" key="3">
    <source>
        <dbReference type="Proteomes" id="UP000196581"/>
    </source>
</evidence>
<dbReference type="AlphaFoldDB" id="A0A1X6XLY8"/>
<dbReference type="InterPro" id="IPR025758">
    <property type="entry name" value="Fic/DOC_N"/>
</dbReference>
<dbReference type="EMBL" id="FWFF01000019">
    <property type="protein sequence ID" value="SLN00009.1"/>
    <property type="molecule type" value="Genomic_DNA"/>
</dbReference>
<evidence type="ECO:0000259" key="1">
    <source>
        <dbReference type="Pfam" id="PF13784"/>
    </source>
</evidence>
<evidence type="ECO:0000313" key="2">
    <source>
        <dbReference type="EMBL" id="SLN00009.1"/>
    </source>
</evidence>
<gene>
    <name evidence="2" type="ORF">FM105_12045</name>
</gene>
<dbReference type="RefSeq" id="WP_256970371.1">
    <property type="nucleotide sequence ID" value="NZ_FWFF01000019.1"/>
</dbReference>
<name>A0A1X6XLY8_9MICO</name>
<dbReference type="Pfam" id="PF13784">
    <property type="entry name" value="Fic_N"/>
    <property type="match status" value="1"/>
</dbReference>
<sequence>MATLSTDGGTPIPIDPVRWETRSWTPRAPQIHSRAEVRRQTGDYSSAVTAPIAAHDIVMAAADLADVEDATRALVEFDAHARTALVGDGGDRGVAIGPMSAILLRTESASSSQIEQLTTSAKQLALAELDETNGANAETVLGNVRAMEAALRLADELSIDSVLAMHRELLRH</sequence>
<reference evidence="3" key="1">
    <citation type="submission" date="2017-02" db="EMBL/GenBank/DDBJ databases">
        <authorList>
            <person name="Dridi B."/>
        </authorList>
    </citation>
    <scope>NUCLEOTIDE SEQUENCE [LARGE SCALE GENOMIC DNA]</scope>
    <source>
        <strain evidence="3">B Co 03.10</strain>
    </source>
</reference>
<organism evidence="2 3">
    <name type="scientific">Brevibacterium yomogidense</name>
    <dbReference type="NCBI Taxonomy" id="946573"/>
    <lineage>
        <taxon>Bacteria</taxon>
        <taxon>Bacillati</taxon>
        <taxon>Actinomycetota</taxon>
        <taxon>Actinomycetes</taxon>
        <taxon>Micrococcales</taxon>
        <taxon>Brevibacteriaceae</taxon>
        <taxon>Brevibacterium</taxon>
    </lineage>
</organism>
<dbReference type="Proteomes" id="UP000196581">
    <property type="component" value="Unassembled WGS sequence"/>
</dbReference>
<proteinExistence type="predicted"/>
<protein>
    <submittedName>
        <fullName evidence="2">Fic family protein</fullName>
    </submittedName>
</protein>
<feature type="domain" description="Fic/DOC N-terminal" evidence="1">
    <location>
        <begin position="102"/>
        <end position="151"/>
    </location>
</feature>